<evidence type="ECO:0000313" key="2">
    <source>
        <dbReference type="Proteomes" id="UP000265520"/>
    </source>
</evidence>
<dbReference type="Proteomes" id="UP000265520">
    <property type="component" value="Unassembled WGS sequence"/>
</dbReference>
<comment type="caution">
    <text evidence="1">The sequence shown here is derived from an EMBL/GenBank/DDBJ whole genome shotgun (WGS) entry which is preliminary data.</text>
</comment>
<name>A0A392SRY7_9FABA</name>
<sequence length="30" mass="3392">ARTIAVALCIASVQCVCQNFNWYQSRHPVL</sequence>
<evidence type="ECO:0000313" key="1">
    <source>
        <dbReference type="EMBL" id="MCI50626.1"/>
    </source>
</evidence>
<organism evidence="1 2">
    <name type="scientific">Trifolium medium</name>
    <dbReference type="NCBI Taxonomy" id="97028"/>
    <lineage>
        <taxon>Eukaryota</taxon>
        <taxon>Viridiplantae</taxon>
        <taxon>Streptophyta</taxon>
        <taxon>Embryophyta</taxon>
        <taxon>Tracheophyta</taxon>
        <taxon>Spermatophyta</taxon>
        <taxon>Magnoliopsida</taxon>
        <taxon>eudicotyledons</taxon>
        <taxon>Gunneridae</taxon>
        <taxon>Pentapetalae</taxon>
        <taxon>rosids</taxon>
        <taxon>fabids</taxon>
        <taxon>Fabales</taxon>
        <taxon>Fabaceae</taxon>
        <taxon>Papilionoideae</taxon>
        <taxon>50 kb inversion clade</taxon>
        <taxon>NPAAA clade</taxon>
        <taxon>Hologalegina</taxon>
        <taxon>IRL clade</taxon>
        <taxon>Trifolieae</taxon>
        <taxon>Trifolium</taxon>
    </lineage>
</organism>
<proteinExistence type="predicted"/>
<keyword evidence="2" id="KW-1185">Reference proteome</keyword>
<feature type="non-terminal residue" evidence="1">
    <location>
        <position position="1"/>
    </location>
</feature>
<accession>A0A392SRY7</accession>
<dbReference type="EMBL" id="LXQA010419232">
    <property type="protein sequence ID" value="MCI50626.1"/>
    <property type="molecule type" value="Genomic_DNA"/>
</dbReference>
<reference evidence="1 2" key="1">
    <citation type="journal article" date="2018" name="Front. Plant Sci.">
        <title>Red Clover (Trifolium pratense) and Zigzag Clover (T. medium) - A Picture of Genomic Similarities and Differences.</title>
        <authorList>
            <person name="Dluhosova J."/>
            <person name="Istvanek J."/>
            <person name="Nedelnik J."/>
            <person name="Repkova J."/>
        </authorList>
    </citation>
    <scope>NUCLEOTIDE SEQUENCE [LARGE SCALE GENOMIC DNA]</scope>
    <source>
        <strain evidence="2">cv. 10/8</strain>
        <tissue evidence="1">Leaf</tissue>
    </source>
</reference>
<dbReference type="AlphaFoldDB" id="A0A392SRY7"/>
<protein>
    <submittedName>
        <fullName evidence="1">Uncharacterized protein</fullName>
    </submittedName>
</protein>